<dbReference type="AlphaFoldDB" id="A0A3D5QBA5"/>
<accession>A0A3D5QBA5</accession>
<dbReference type="Proteomes" id="UP000262325">
    <property type="component" value="Unassembled WGS sequence"/>
</dbReference>
<organism evidence="1 2">
    <name type="scientific">Flexistipes sinusarabici</name>
    <dbReference type="NCBI Taxonomy" id="2352"/>
    <lineage>
        <taxon>Bacteria</taxon>
        <taxon>Pseudomonadati</taxon>
        <taxon>Deferribacterota</taxon>
        <taxon>Deferribacteres</taxon>
        <taxon>Deferribacterales</taxon>
        <taxon>Flexistipitaceae</taxon>
        <taxon>Flexistipes</taxon>
    </lineage>
</organism>
<sequence>MNKKYLILLIFVISIFIFTGCAVNLDNVSPKLQKGESFKTARMKYTWHSEEGTLKIIIKNTSFELLLKSELYVRFYRNKNFIKGINKRTFALETSESETLEFKTPAGTQSALVHYREYDPRDGGGHSDDFDGEFDYFDFGYFLIRLR</sequence>
<evidence type="ECO:0008006" key="3">
    <source>
        <dbReference type="Google" id="ProtNLM"/>
    </source>
</evidence>
<evidence type="ECO:0000313" key="1">
    <source>
        <dbReference type="EMBL" id="HCW93116.1"/>
    </source>
</evidence>
<name>A0A3D5QBA5_FLESI</name>
<dbReference type="EMBL" id="DPPF01000111">
    <property type="protein sequence ID" value="HCW93116.1"/>
    <property type="molecule type" value="Genomic_DNA"/>
</dbReference>
<dbReference type="PROSITE" id="PS51257">
    <property type="entry name" value="PROKAR_LIPOPROTEIN"/>
    <property type="match status" value="1"/>
</dbReference>
<proteinExistence type="predicted"/>
<gene>
    <name evidence="1" type="ORF">DHM44_05485</name>
</gene>
<reference evidence="1 2" key="1">
    <citation type="journal article" date="2018" name="Nat. Biotechnol.">
        <title>A standardized bacterial taxonomy based on genome phylogeny substantially revises the tree of life.</title>
        <authorList>
            <person name="Parks D.H."/>
            <person name="Chuvochina M."/>
            <person name="Waite D.W."/>
            <person name="Rinke C."/>
            <person name="Skarshewski A."/>
            <person name="Chaumeil P.A."/>
            <person name="Hugenholtz P."/>
        </authorList>
    </citation>
    <scope>NUCLEOTIDE SEQUENCE [LARGE SCALE GENOMIC DNA]</scope>
    <source>
        <strain evidence="1">UBA8672</strain>
    </source>
</reference>
<evidence type="ECO:0000313" key="2">
    <source>
        <dbReference type="Proteomes" id="UP000262325"/>
    </source>
</evidence>
<comment type="caution">
    <text evidence="1">The sequence shown here is derived from an EMBL/GenBank/DDBJ whole genome shotgun (WGS) entry which is preliminary data.</text>
</comment>
<protein>
    <recommendedName>
        <fullName evidence="3">Lipoprotein</fullName>
    </recommendedName>
</protein>